<evidence type="ECO:0000256" key="1">
    <source>
        <dbReference type="ARBA" id="ARBA00022670"/>
    </source>
</evidence>
<feature type="compositionally biased region" description="Polar residues" evidence="3">
    <location>
        <begin position="315"/>
        <end position="325"/>
    </location>
</feature>
<sequence length="325" mass="35211">MIKRFAAAAALFFFSNQLFAVGFDRLTFQNGTEIVAEVLKKDDNFVVLDLGFEVLKIPADQVLTIEKADEDGAETQDVGNGLYTVGRLKAAPVNELVKRYGDSVVMVKTPSGLGSGFFISESGYLITNYHVVERETAITVSVFNKTESGYERKELKKVRIVALHPVRDLALLQVDQEEASDVAIKPVVLAEGDGVDVGSLVFAIGNPLGLERSVSQGIVSSRTRSIGYLRFIQTDAAINPGNSGGPLFNSRGEVIGVACAGHAMFAGLAFGIPVQELVSFLENKETYLYDSSFPQNGVKYLAPPYRKSPEDDSDSTQPSPSEEKK</sequence>
<reference evidence="5" key="1">
    <citation type="submission" date="2020-09" db="EMBL/GenBank/DDBJ databases">
        <title>Pelagicoccus enzymogenes sp. nov. with an EPS production, isolated from marine sediment.</title>
        <authorList>
            <person name="Feng X."/>
        </authorList>
    </citation>
    <scope>NUCLEOTIDE SEQUENCE</scope>
    <source>
        <strain evidence="5">NFK12</strain>
    </source>
</reference>
<evidence type="ECO:0000256" key="3">
    <source>
        <dbReference type="SAM" id="MobiDB-lite"/>
    </source>
</evidence>
<evidence type="ECO:0000313" key="5">
    <source>
        <dbReference type="EMBL" id="MBD5779537.1"/>
    </source>
</evidence>
<proteinExistence type="predicted"/>
<dbReference type="GO" id="GO:0004252">
    <property type="term" value="F:serine-type endopeptidase activity"/>
    <property type="evidence" value="ECO:0007669"/>
    <property type="project" value="InterPro"/>
</dbReference>
<accession>A0A927F6U6</accession>
<keyword evidence="1" id="KW-0645">Protease</keyword>
<gene>
    <name evidence="5" type="ORF">IEN85_08525</name>
</gene>
<dbReference type="InterPro" id="IPR009003">
    <property type="entry name" value="Peptidase_S1_PA"/>
</dbReference>
<dbReference type="InterPro" id="IPR051201">
    <property type="entry name" value="Chloro_Bact_Ser_Proteases"/>
</dbReference>
<organism evidence="5 6">
    <name type="scientific">Pelagicoccus enzymogenes</name>
    <dbReference type="NCBI Taxonomy" id="2773457"/>
    <lineage>
        <taxon>Bacteria</taxon>
        <taxon>Pseudomonadati</taxon>
        <taxon>Verrucomicrobiota</taxon>
        <taxon>Opitutia</taxon>
        <taxon>Puniceicoccales</taxon>
        <taxon>Pelagicoccaceae</taxon>
        <taxon>Pelagicoccus</taxon>
    </lineage>
</organism>
<name>A0A927F6U6_9BACT</name>
<dbReference type="EMBL" id="JACYFG010000009">
    <property type="protein sequence ID" value="MBD5779537.1"/>
    <property type="molecule type" value="Genomic_DNA"/>
</dbReference>
<comment type="caution">
    <text evidence="5">The sequence shown here is derived from an EMBL/GenBank/DDBJ whole genome shotgun (WGS) entry which is preliminary data.</text>
</comment>
<feature type="chain" id="PRO_5037667713" evidence="4">
    <location>
        <begin position="21"/>
        <end position="325"/>
    </location>
</feature>
<feature type="signal peptide" evidence="4">
    <location>
        <begin position="1"/>
        <end position="20"/>
    </location>
</feature>
<dbReference type="PANTHER" id="PTHR43343:SF3">
    <property type="entry name" value="PROTEASE DO-LIKE 8, CHLOROPLASTIC"/>
    <property type="match status" value="1"/>
</dbReference>
<dbReference type="PRINTS" id="PR00834">
    <property type="entry name" value="PROTEASES2C"/>
</dbReference>
<dbReference type="InterPro" id="IPR001940">
    <property type="entry name" value="Peptidase_S1C"/>
</dbReference>
<dbReference type="Proteomes" id="UP000622317">
    <property type="component" value="Unassembled WGS sequence"/>
</dbReference>
<evidence type="ECO:0000256" key="4">
    <source>
        <dbReference type="SAM" id="SignalP"/>
    </source>
</evidence>
<dbReference type="PANTHER" id="PTHR43343">
    <property type="entry name" value="PEPTIDASE S12"/>
    <property type="match status" value="1"/>
</dbReference>
<dbReference type="Gene3D" id="2.40.10.120">
    <property type="match status" value="1"/>
</dbReference>
<evidence type="ECO:0000313" key="6">
    <source>
        <dbReference type="Proteomes" id="UP000622317"/>
    </source>
</evidence>
<feature type="region of interest" description="Disordered" evidence="3">
    <location>
        <begin position="294"/>
        <end position="325"/>
    </location>
</feature>
<keyword evidence="6" id="KW-1185">Reference proteome</keyword>
<keyword evidence="4" id="KW-0732">Signal</keyword>
<dbReference type="Pfam" id="PF13365">
    <property type="entry name" value="Trypsin_2"/>
    <property type="match status" value="1"/>
</dbReference>
<protein>
    <submittedName>
        <fullName evidence="5">Trypsin-like peptidase domain-containing protein</fullName>
    </submittedName>
</protein>
<dbReference type="RefSeq" id="WP_191616676.1">
    <property type="nucleotide sequence ID" value="NZ_JACYFG010000009.1"/>
</dbReference>
<keyword evidence="2" id="KW-0378">Hydrolase</keyword>
<dbReference type="SUPFAM" id="SSF50494">
    <property type="entry name" value="Trypsin-like serine proteases"/>
    <property type="match status" value="1"/>
</dbReference>
<dbReference type="GO" id="GO:0006508">
    <property type="term" value="P:proteolysis"/>
    <property type="evidence" value="ECO:0007669"/>
    <property type="project" value="UniProtKB-KW"/>
</dbReference>
<dbReference type="AlphaFoldDB" id="A0A927F6U6"/>
<evidence type="ECO:0000256" key="2">
    <source>
        <dbReference type="ARBA" id="ARBA00022801"/>
    </source>
</evidence>